<organism evidence="1 2">
    <name type="scientific">Hibiscus sabdariffa</name>
    <name type="common">roselle</name>
    <dbReference type="NCBI Taxonomy" id="183260"/>
    <lineage>
        <taxon>Eukaryota</taxon>
        <taxon>Viridiplantae</taxon>
        <taxon>Streptophyta</taxon>
        <taxon>Embryophyta</taxon>
        <taxon>Tracheophyta</taxon>
        <taxon>Spermatophyta</taxon>
        <taxon>Magnoliopsida</taxon>
        <taxon>eudicotyledons</taxon>
        <taxon>Gunneridae</taxon>
        <taxon>Pentapetalae</taxon>
        <taxon>rosids</taxon>
        <taxon>malvids</taxon>
        <taxon>Malvales</taxon>
        <taxon>Malvaceae</taxon>
        <taxon>Malvoideae</taxon>
        <taxon>Hibiscus</taxon>
    </lineage>
</organism>
<dbReference type="EMBL" id="JBBPBN010000021">
    <property type="protein sequence ID" value="KAK9015305.1"/>
    <property type="molecule type" value="Genomic_DNA"/>
</dbReference>
<evidence type="ECO:0000313" key="1">
    <source>
        <dbReference type="EMBL" id="KAK9015305.1"/>
    </source>
</evidence>
<name>A0ABR2RR19_9ROSI</name>
<reference evidence="1 2" key="1">
    <citation type="journal article" date="2024" name="G3 (Bethesda)">
        <title>Genome assembly of Hibiscus sabdariffa L. provides insights into metabolisms of medicinal natural products.</title>
        <authorList>
            <person name="Kim T."/>
        </authorList>
    </citation>
    <scope>NUCLEOTIDE SEQUENCE [LARGE SCALE GENOMIC DNA]</scope>
    <source>
        <strain evidence="1">TK-2024</strain>
        <tissue evidence="1">Old leaves</tissue>
    </source>
</reference>
<dbReference type="Proteomes" id="UP001396334">
    <property type="component" value="Unassembled WGS sequence"/>
</dbReference>
<accession>A0ABR2RR19</accession>
<dbReference type="SUPFAM" id="SSF51621">
    <property type="entry name" value="Phosphoenolpyruvate/pyruvate domain"/>
    <property type="match status" value="1"/>
</dbReference>
<evidence type="ECO:0000313" key="2">
    <source>
        <dbReference type="Proteomes" id="UP001396334"/>
    </source>
</evidence>
<protein>
    <submittedName>
        <fullName evidence="1">Uncharacterized protein</fullName>
    </submittedName>
</protein>
<dbReference type="InterPro" id="IPR015813">
    <property type="entry name" value="Pyrv/PenolPyrv_kinase-like_dom"/>
</dbReference>
<comment type="caution">
    <text evidence="1">The sequence shown here is derived from an EMBL/GenBank/DDBJ whole genome shotgun (WGS) entry which is preliminary data.</text>
</comment>
<proteinExistence type="predicted"/>
<sequence>MSTESFRIFFHPCPLVLSIGSSSSYAIKLEGGSPSRITATKAIVEAGIVGLTPQLISTLGGFRAQNVDFGLQWLLQSKFPQLASELVFFAVDKLISYCALTLNNIVHKVR</sequence>
<gene>
    <name evidence="1" type="ORF">V6N11_006419</name>
</gene>
<keyword evidence="2" id="KW-1185">Reference proteome</keyword>